<dbReference type="Proteomes" id="UP000683925">
    <property type="component" value="Unassembled WGS sequence"/>
</dbReference>
<protein>
    <recommendedName>
        <fullName evidence="3">Transmembrane protein</fullName>
    </recommendedName>
</protein>
<dbReference type="OMA" id="NWEDDEI"/>
<dbReference type="PANTHER" id="PTHR11319:SF35">
    <property type="entry name" value="OUTER MEMBRANE PROTEIN PMPC-RELATED"/>
    <property type="match status" value="1"/>
</dbReference>
<evidence type="ECO:0000313" key="2">
    <source>
        <dbReference type="Proteomes" id="UP000683925"/>
    </source>
</evidence>
<keyword evidence="2" id="KW-1185">Reference proteome</keyword>
<comment type="caution">
    <text evidence="1">The sequence shown here is derived from an EMBL/GenBank/DDBJ whole genome shotgun (WGS) entry which is preliminary data.</text>
</comment>
<reference evidence="1" key="1">
    <citation type="submission" date="2021-01" db="EMBL/GenBank/DDBJ databases">
        <authorList>
            <consortium name="Genoscope - CEA"/>
            <person name="William W."/>
        </authorList>
    </citation>
    <scope>NUCLEOTIDE SEQUENCE</scope>
</reference>
<proteinExistence type="predicted"/>
<organism evidence="1 2">
    <name type="scientific">Paramecium octaurelia</name>
    <dbReference type="NCBI Taxonomy" id="43137"/>
    <lineage>
        <taxon>Eukaryota</taxon>
        <taxon>Sar</taxon>
        <taxon>Alveolata</taxon>
        <taxon>Ciliophora</taxon>
        <taxon>Intramacronucleata</taxon>
        <taxon>Oligohymenophorea</taxon>
        <taxon>Peniculida</taxon>
        <taxon>Parameciidae</taxon>
        <taxon>Paramecium</taxon>
    </lineage>
</organism>
<accession>A0A8S1Y700</accession>
<dbReference type="EMBL" id="CAJJDP010000142">
    <property type="protein sequence ID" value="CAD8207434.1"/>
    <property type="molecule type" value="Genomic_DNA"/>
</dbReference>
<gene>
    <name evidence="1" type="ORF">POCTA_138.1.T1410025</name>
</gene>
<sequence length="313" mass="35536">MKNLKNSYCEIDSRSLNTSNWEDDEIFSNNLTSINKINFNDLTQDYNFDDLIIYFDNALPSDIVLQLQFRCNSIVIPIYNDQYPYNLVNSHTNYKLRMNIKTLSCQYGEIKNSTDFSCIPCNSDQGLFSLNINSEKCQLKDDISTVSVQPALLNIKFGFWRPYFQSNIVSYCLNLEDNCLGGWEEGDSSCFIGHIGALCEQCDLYNTRGDGEYSVSQKYSCGSCLEKEKNAIIITFVSIWTLVSILVSVQSTLKDIEEFVRIISIILLGLAVTQNTNQSAILIKMLTNYLQIISSIATFQLKLPNGLQSKVDK</sequence>
<dbReference type="AlphaFoldDB" id="A0A8S1Y700"/>
<dbReference type="PANTHER" id="PTHR11319">
    <property type="entry name" value="G PROTEIN-COUPLED RECEPTOR-RELATED"/>
    <property type="match status" value="1"/>
</dbReference>
<name>A0A8S1Y700_PAROT</name>
<evidence type="ECO:0000313" key="1">
    <source>
        <dbReference type="EMBL" id="CAD8207434.1"/>
    </source>
</evidence>
<evidence type="ECO:0008006" key="3">
    <source>
        <dbReference type="Google" id="ProtNLM"/>
    </source>
</evidence>
<dbReference type="OrthoDB" id="77931at2759"/>